<evidence type="ECO:0000313" key="3">
    <source>
        <dbReference type="EMBL" id="PRR83598.1"/>
    </source>
</evidence>
<dbReference type="Pfam" id="PF03629">
    <property type="entry name" value="SASA"/>
    <property type="match status" value="1"/>
</dbReference>
<comment type="caution">
    <text evidence="3">The sequence shown here is derived from an EMBL/GenBank/DDBJ whole genome shotgun (WGS) entry which is preliminary data.</text>
</comment>
<keyword evidence="1" id="KW-0378">Hydrolase</keyword>
<dbReference type="InterPro" id="IPR036514">
    <property type="entry name" value="SGNH_hydro_sf"/>
</dbReference>
<accession>A0A2T0BI87</accession>
<evidence type="ECO:0000256" key="1">
    <source>
        <dbReference type="ARBA" id="ARBA00022801"/>
    </source>
</evidence>
<dbReference type="OrthoDB" id="9795554at2"/>
<proteinExistence type="predicted"/>
<name>A0A2T0BI87_9CLOT</name>
<gene>
    <name evidence="3" type="ORF">CLVI_08480</name>
</gene>
<dbReference type="InterPro" id="IPR039329">
    <property type="entry name" value="SIAE"/>
</dbReference>
<dbReference type="PANTHER" id="PTHR22901:SF0">
    <property type="entry name" value="SIALATE O-ACETYLESTERASE"/>
    <property type="match status" value="1"/>
</dbReference>
<reference evidence="3 4" key="1">
    <citation type="submission" date="2018-03" db="EMBL/GenBank/DDBJ databases">
        <title>Genome sequence of Clostridium vincentii DSM 10228.</title>
        <authorList>
            <person name="Poehlein A."/>
            <person name="Daniel R."/>
        </authorList>
    </citation>
    <scope>NUCLEOTIDE SEQUENCE [LARGE SCALE GENOMIC DNA]</scope>
    <source>
        <strain evidence="3 4">DSM 10228</strain>
    </source>
</reference>
<dbReference type="AlphaFoldDB" id="A0A2T0BI87"/>
<evidence type="ECO:0000313" key="4">
    <source>
        <dbReference type="Proteomes" id="UP000239471"/>
    </source>
</evidence>
<sequence length="504" mass="57955">MNKDFTIDAIITDNMVLQRNEVAIISGNAVSGIEVELDFCGQYKKVRSNNGRWEIFLAPMKAGGPYTMVVKTKDIEKMIDNILIGDVYIAAGQSNIQFMLKDSLGGDEEIEKSDYPYIRYYDVPKIEYEDEKETIPNLDEGQWTICNPNTSEEYSAIAYYFAKSIHRNTNIPIGIIGCNSGGTSIACWMDQEYLVRNEKIKEVYWDKYNSVIANLTQEEENKRNKEYEKIFNVYQKKLEEYTKENPNMTLGDVKKQVGHTPWPPPIGRKAFLRPCGLYSTMFKKINKFKVKAVIWYQGEEDTQNSGLYKELLELLIENWRRDLVNNNLPFIIVQLPSYEDDKPNKDWAVVRNAQLLVAKNDESSDIVISFDCGERYNIHPINKKDVGERVALLVREKFYNENVNGHSPIYKEIKVDKGKIIISFDNVKENELIVKDGGELEGFKISEDGEKFIAAVAEIKCNKVIIKNDFGNKLKIVRYAWFNYGNINLYGVNGLPASPFQIEL</sequence>
<evidence type="ECO:0000259" key="2">
    <source>
        <dbReference type="Pfam" id="PF03629"/>
    </source>
</evidence>
<dbReference type="InterPro" id="IPR005181">
    <property type="entry name" value="SASA"/>
</dbReference>
<dbReference type="RefSeq" id="WP_106058877.1">
    <property type="nucleotide sequence ID" value="NZ_PVXQ01000006.1"/>
</dbReference>
<keyword evidence="4" id="KW-1185">Reference proteome</keyword>
<dbReference type="SUPFAM" id="SSF52266">
    <property type="entry name" value="SGNH hydrolase"/>
    <property type="match status" value="1"/>
</dbReference>
<organism evidence="3 4">
    <name type="scientific">Clostridium vincentii</name>
    <dbReference type="NCBI Taxonomy" id="52704"/>
    <lineage>
        <taxon>Bacteria</taxon>
        <taxon>Bacillati</taxon>
        <taxon>Bacillota</taxon>
        <taxon>Clostridia</taxon>
        <taxon>Eubacteriales</taxon>
        <taxon>Clostridiaceae</taxon>
        <taxon>Clostridium</taxon>
    </lineage>
</organism>
<dbReference type="Proteomes" id="UP000239471">
    <property type="component" value="Unassembled WGS sequence"/>
</dbReference>
<dbReference type="GO" id="GO:0005975">
    <property type="term" value="P:carbohydrate metabolic process"/>
    <property type="evidence" value="ECO:0007669"/>
    <property type="project" value="TreeGrafter"/>
</dbReference>
<feature type="domain" description="Sialate O-acetylesterase" evidence="2">
    <location>
        <begin position="271"/>
        <end position="373"/>
    </location>
</feature>
<dbReference type="Gene3D" id="3.40.50.1110">
    <property type="entry name" value="SGNH hydrolase"/>
    <property type="match status" value="1"/>
</dbReference>
<protein>
    <recommendedName>
        <fullName evidence="2">Sialate O-acetylesterase domain-containing protein</fullName>
    </recommendedName>
</protein>
<dbReference type="EMBL" id="PVXQ01000006">
    <property type="protein sequence ID" value="PRR83598.1"/>
    <property type="molecule type" value="Genomic_DNA"/>
</dbReference>
<dbReference type="PANTHER" id="PTHR22901">
    <property type="entry name" value="SIALATE O-ACETYLESTERASE"/>
    <property type="match status" value="1"/>
</dbReference>
<dbReference type="GO" id="GO:0001681">
    <property type="term" value="F:sialate O-acetylesterase activity"/>
    <property type="evidence" value="ECO:0007669"/>
    <property type="project" value="InterPro"/>
</dbReference>